<protein>
    <submittedName>
        <fullName evidence="2">SAM-dependent methyltransferase</fullName>
    </submittedName>
</protein>
<sequence length="289" mass="32331">MAPDETSPASSQFSDAIRLQLNRNQRNWDARTPIHVNSRFYGVGERDPMSWFAPFEWEDLGELAGRRVLHLQCHLGTETMAFALKGARATGLDFSGAAVQEAKRLARAAHLAIDYRHADVYAAVEALAGQRFDIVYTGKGALCYLPDLAGWARTVWELLRPGGFLYLVEFHPLLNALGPTKGQDEADDLLLRHDYLEGRGAIERDSSHTYTDGPPLSGDSVHYEWRHGLGEVVTALARCGFVIDSLTETELLPWPRWPAMVRTDSGWWALPPTQPRFPVMYGLKASRAR</sequence>
<dbReference type="Proteomes" id="UP000193040">
    <property type="component" value="Unassembled WGS sequence"/>
</dbReference>
<keyword evidence="2" id="KW-0808">Transferase</keyword>
<evidence type="ECO:0000313" key="3">
    <source>
        <dbReference type="Proteomes" id="UP000193040"/>
    </source>
</evidence>
<dbReference type="InterPro" id="IPR029063">
    <property type="entry name" value="SAM-dependent_MTases_sf"/>
</dbReference>
<proteinExistence type="predicted"/>
<dbReference type="GO" id="GO:0032259">
    <property type="term" value="P:methylation"/>
    <property type="evidence" value="ECO:0007669"/>
    <property type="project" value="UniProtKB-KW"/>
</dbReference>
<name>A0A1X0Y3P7_MYCSI</name>
<dbReference type="InterPro" id="IPR013217">
    <property type="entry name" value="Methyltransf_12"/>
</dbReference>
<dbReference type="STRING" id="1784.VC42_14965"/>
<feature type="domain" description="Methyltransferase type 12" evidence="1">
    <location>
        <begin position="69"/>
        <end position="165"/>
    </location>
</feature>
<accession>A0A1X0Y3P7</accession>
<evidence type="ECO:0000259" key="1">
    <source>
        <dbReference type="Pfam" id="PF08242"/>
    </source>
</evidence>
<dbReference type="GO" id="GO:0008168">
    <property type="term" value="F:methyltransferase activity"/>
    <property type="evidence" value="ECO:0007669"/>
    <property type="project" value="UniProtKB-KW"/>
</dbReference>
<dbReference type="CDD" id="cd02440">
    <property type="entry name" value="AdoMet_MTases"/>
    <property type="match status" value="1"/>
</dbReference>
<keyword evidence="3" id="KW-1185">Reference proteome</keyword>
<comment type="caution">
    <text evidence="2">The sequence shown here is derived from an EMBL/GenBank/DDBJ whole genome shotgun (WGS) entry which is preliminary data.</text>
</comment>
<gene>
    <name evidence="2" type="ORF">B5M45_15445</name>
</gene>
<dbReference type="EMBL" id="MZZM01000019">
    <property type="protein sequence ID" value="ORJ59682.1"/>
    <property type="molecule type" value="Genomic_DNA"/>
</dbReference>
<dbReference type="SUPFAM" id="SSF53335">
    <property type="entry name" value="S-adenosyl-L-methionine-dependent methyltransferases"/>
    <property type="match status" value="1"/>
</dbReference>
<evidence type="ECO:0000313" key="2">
    <source>
        <dbReference type="EMBL" id="ORJ59682.1"/>
    </source>
</evidence>
<reference evidence="2 3" key="1">
    <citation type="submission" date="2017-03" db="EMBL/GenBank/DDBJ databases">
        <title>Genomic insights into Mycobacterium simiae human colonization.</title>
        <authorList>
            <person name="Steffani J.L."/>
            <person name="Brunck M.E."/>
            <person name="Cruz E."/>
            <person name="Montiel R."/>
            <person name="Barona F."/>
        </authorList>
    </citation>
    <scope>NUCLEOTIDE SEQUENCE [LARGE SCALE GENOMIC DNA]</scope>
    <source>
        <strain evidence="2 3">MsiGto</strain>
    </source>
</reference>
<keyword evidence="2" id="KW-0489">Methyltransferase</keyword>
<dbReference type="Gene3D" id="3.40.50.150">
    <property type="entry name" value="Vaccinia Virus protein VP39"/>
    <property type="match status" value="1"/>
</dbReference>
<dbReference type="Pfam" id="PF08242">
    <property type="entry name" value="Methyltransf_12"/>
    <property type="match status" value="1"/>
</dbReference>
<organism evidence="2 3">
    <name type="scientific">Mycobacterium simiae</name>
    <name type="common">Mycobacterium habana</name>
    <dbReference type="NCBI Taxonomy" id="1784"/>
    <lineage>
        <taxon>Bacteria</taxon>
        <taxon>Bacillati</taxon>
        <taxon>Actinomycetota</taxon>
        <taxon>Actinomycetes</taxon>
        <taxon>Mycobacteriales</taxon>
        <taxon>Mycobacteriaceae</taxon>
        <taxon>Mycobacterium</taxon>
        <taxon>Mycobacterium simiae complex</taxon>
    </lineage>
</organism>
<dbReference type="AlphaFoldDB" id="A0A1X0Y3P7"/>